<dbReference type="Gene3D" id="6.10.250.730">
    <property type="match status" value="1"/>
</dbReference>
<dbReference type="InterPro" id="IPR010385">
    <property type="entry name" value="DUF982"/>
</dbReference>
<name>A0ABZ0VQ36_9HYPH</name>
<dbReference type="EMBL" id="CP139858">
    <property type="protein sequence ID" value="WQB99574.1"/>
    <property type="molecule type" value="Genomic_DNA"/>
</dbReference>
<gene>
    <name evidence="1" type="ORF">U0R22_003758</name>
</gene>
<protein>
    <submittedName>
        <fullName evidence="1">DUF982 domain-containing protein</fullName>
    </submittedName>
</protein>
<dbReference type="Pfam" id="PF06169">
    <property type="entry name" value="DUF982"/>
    <property type="match status" value="1"/>
</dbReference>
<evidence type="ECO:0000313" key="1">
    <source>
        <dbReference type="EMBL" id="WQB99574.1"/>
    </source>
</evidence>
<accession>A0ABZ0VQ36</accession>
<reference evidence="1 2" key="1">
    <citation type="submission" date="2023-11" db="EMBL/GenBank/DDBJ databases">
        <authorList>
            <person name="Panchal A.K."/>
            <person name="Meaney J.S."/>
            <person name="Karas B.J."/>
            <person name="diCenzo G.C."/>
        </authorList>
    </citation>
    <scope>NUCLEOTIDE SEQUENCE [LARGE SCALE GENOMIC DNA]</scope>
    <source>
        <strain evidence="1 2">NZP2235</strain>
    </source>
</reference>
<sequence length="81" mass="8764">MYEAWFSKPVSVTTGIGGDIRNLLNAQQAVDLLGGNWRDAGSQKHRSALRACRQAINGGISADVAREVFVEAAREAHILVE</sequence>
<evidence type="ECO:0000313" key="2">
    <source>
        <dbReference type="Proteomes" id="UP001322481"/>
    </source>
</evidence>
<dbReference type="RefSeq" id="WP_322414364.1">
    <property type="nucleotide sequence ID" value="NZ_CP139858.1"/>
</dbReference>
<dbReference type="Proteomes" id="UP001322481">
    <property type="component" value="Chromosome"/>
</dbReference>
<organism evidence="1 2">
    <name type="scientific">Mesorhizobium huakuii</name>
    <dbReference type="NCBI Taxonomy" id="28104"/>
    <lineage>
        <taxon>Bacteria</taxon>
        <taxon>Pseudomonadati</taxon>
        <taxon>Pseudomonadota</taxon>
        <taxon>Alphaproteobacteria</taxon>
        <taxon>Hyphomicrobiales</taxon>
        <taxon>Phyllobacteriaceae</taxon>
        <taxon>Mesorhizobium</taxon>
    </lineage>
</organism>
<proteinExistence type="predicted"/>
<keyword evidence="2" id="KW-1185">Reference proteome</keyword>